<keyword evidence="1 2" id="KW-0238">DNA-binding</keyword>
<dbReference type="STRING" id="391625.PPSIR1_33029"/>
<dbReference type="OrthoDB" id="9803080at2"/>
<name>A6GJ37_9BACT</name>
<dbReference type="PANTHER" id="PTHR33449:SF1">
    <property type="entry name" value="NUCLEOID-ASSOCIATED PROTEIN YBAB"/>
    <property type="match status" value="1"/>
</dbReference>
<dbReference type="InterPro" id="IPR036894">
    <property type="entry name" value="YbaB-like_sf"/>
</dbReference>
<comment type="function">
    <text evidence="2">Binds to DNA and alters its conformation. May be involved in regulation of gene expression, nucleoid organization and DNA protection.</text>
</comment>
<evidence type="ECO:0000256" key="1">
    <source>
        <dbReference type="ARBA" id="ARBA00023125"/>
    </source>
</evidence>
<dbReference type="AlphaFoldDB" id="A6GJ37"/>
<reference evidence="3 4" key="1">
    <citation type="submission" date="2007-06" db="EMBL/GenBank/DDBJ databases">
        <authorList>
            <person name="Shimkets L."/>
            <person name="Ferriera S."/>
            <person name="Johnson J."/>
            <person name="Kravitz S."/>
            <person name="Beeson K."/>
            <person name="Sutton G."/>
            <person name="Rogers Y.-H."/>
            <person name="Friedman R."/>
            <person name="Frazier M."/>
            <person name="Venter J.C."/>
        </authorList>
    </citation>
    <scope>NUCLEOTIDE SEQUENCE [LARGE SCALE GENOMIC DNA]</scope>
    <source>
        <strain evidence="3 4">SIR-1</strain>
    </source>
</reference>
<dbReference type="HAMAP" id="MF_00274">
    <property type="entry name" value="DNA_YbaB_EbfC"/>
    <property type="match status" value="1"/>
</dbReference>
<evidence type="ECO:0000313" key="3">
    <source>
        <dbReference type="EMBL" id="EDM74112.1"/>
    </source>
</evidence>
<accession>A6GJ37</accession>
<evidence type="ECO:0000313" key="4">
    <source>
        <dbReference type="Proteomes" id="UP000005801"/>
    </source>
</evidence>
<dbReference type="NCBIfam" id="TIGR00103">
    <property type="entry name" value="DNA_YbaB_EbfC"/>
    <property type="match status" value="1"/>
</dbReference>
<dbReference type="EMBL" id="ABCS01000148">
    <property type="protein sequence ID" value="EDM74112.1"/>
    <property type="molecule type" value="Genomic_DNA"/>
</dbReference>
<dbReference type="GO" id="GO:0043590">
    <property type="term" value="C:bacterial nucleoid"/>
    <property type="evidence" value="ECO:0007669"/>
    <property type="project" value="UniProtKB-UniRule"/>
</dbReference>
<keyword evidence="2" id="KW-0963">Cytoplasm</keyword>
<organism evidence="3 4">
    <name type="scientific">Plesiocystis pacifica SIR-1</name>
    <dbReference type="NCBI Taxonomy" id="391625"/>
    <lineage>
        <taxon>Bacteria</taxon>
        <taxon>Pseudomonadati</taxon>
        <taxon>Myxococcota</taxon>
        <taxon>Polyangia</taxon>
        <taxon>Nannocystales</taxon>
        <taxon>Nannocystaceae</taxon>
        <taxon>Plesiocystis</taxon>
    </lineage>
</organism>
<sequence length="107" mass="11477">MSDFDLSQLMQQAQQMRERMEYLQKGLADQRVEGSAGGGMVKVEMTGTQQVLGVKIDPAVRDEDLEMLQDLIVAATNSAIEKSKALAQESLGSMLPPGMLPGGIPGL</sequence>
<dbReference type="GO" id="GO:0003677">
    <property type="term" value="F:DNA binding"/>
    <property type="evidence" value="ECO:0007669"/>
    <property type="project" value="UniProtKB-UniRule"/>
</dbReference>
<comment type="subunit">
    <text evidence="2">Homodimer.</text>
</comment>
<dbReference type="RefSeq" id="WP_006976723.1">
    <property type="nucleotide sequence ID" value="NZ_ABCS01000148.1"/>
</dbReference>
<comment type="caution">
    <text evidence="3">The sequence shown here is derived from an EMBL/GenBank/DDBJ whole genome shotgun (WGS) entry which is preliminary data.</text>
</comment>
<gene>
    <name evidence="3" type="ORF">PPSIR1_33029</name>
</gene>
<dbReference type="PANTHER" id="PTHR33449">
    <property type="entry name" value="NUCLEOID-ASSOCIATED PROTEIN YBAB"/>
    <property type="match status" value="1"/>
</dbReference>
<dbReference type="Pfam" id="PF02575">
    <property type="entry name" value="YbaB_DNA_bd"/>
    <property type="match status" value="1"/>
</dbReference>
<dbReference type="eggNOG" id="COG0718">
    <property type="taxonomic scope" value="Bacteria"/>
</dbReference>
<dbReference type="SUPFAM" id="SSF82607">
    <property type="entry name" value="YbaB-like"/>
    <property type="match status" value="1"/>
</dbReference>
<dbReference type="Proteomes" id="UP000005801">
    <property type="component" value="Unassembled WGS sequence"/>
</dbReference>
<dbReference type="InterPro" id="IPR004401">
    <property type="entry name" value="YbaB/EbfC"/>
</dbReference>
<protein>
    <recommendedName>
        <fullName evidence="2">Nucleoid-associated protein PPSIR1_33029</fullName>
    </recommendedName>
</protein>
<comment type="subcellular location">
    <subcellularLocation>
        <location evidence="2">Cytoplasm</location>
        <location evidence="2">Nucleoid</location>
    </subcellularLocation>
</comment>
<dbReference type="GO" id="GO:0005829">
    <property type="term" value="C:cytosol"/>
    <property type="evidence" value="ECO:0007669"/>
    <property type="project" value="TreeGrafter"/>
</dbReference>
<dbReference type="PIRSF" id="PIRSF004555">
    <property type="entry name" value="UCP004555"/>
    <property type="match status" value="1"/>
</dbReference>
<proteinExistence type="inferred from homology"/>
<keyword evidence="4" id="KW-1185">Reference proteome</keyword>
<dbReference type="Gene3D" id="3.30.1310.10">
    <property type="entry name" value="Nucleoid-associated protein YbaB-like domain"/>
    <property type="match status" value="1"/>
</dbReference>
<comment type="similarity">
    <text evidence="2">Belongs to the YbaB/EbfC family.</text>
</comment>
<evidence type="ECO:0000256" key="2">
    <source>
        <dbReference type="HAMAP-Rule" id="MF_00274"/>
    </source>
</evidence>